<sequence length="1321" mass="147664">MVLTRSKTSGMEQQPGETTEAYEARTLDMVAEYKQRAAAATSAPKKEDEEAEEQHRLAEQQRQADVEAATKAADERRRLRRDKLLECKGDIEVIVGEWSVAAEEEGATSAVHGLATTIEHVSDLVATGAAQQEDILCIDTLVRKQIRIIDELLDRVPRRRSWSSGAAEWLSENSTDGYLVVQPSGGLNQQRIGICNAVAVARVINATLVIPKLDNHSFWGDSSNFSDIFDEDHFISTLAGDVPVIHELPPTLLQNNKMFPHLYPPRKSSPEYYVDKVFPKLKKAKVVVLQKFDFRLSNRVPLEIRYLQCRANYRALRYTARLQEFGRLLVRRLRSLGPSFIALHLRYEKDMLAFSGCDYGGGSIEHKEMQAVRARWPTLKTHSPESERRKGKCSLSPREVGLMLQALGYGFESHIYVASGEIYGGERSMAPLRKLFPNLHTKATLTTSEELAPFSKHGLQLSAIDHIVCQESDVFVASNSGNMERILAGIRCVYACVDLLRYLEDEAGAMAPQITDVDGTWHATPVGLLLHAEFSLLHVRAGLSQQFPALPDGSERARGVYVSCSWKVKISEDTAFPATVVQLEWSHVDRRMQRSVVGKLDVGEAVNPILLIRTDERTKHHLSGLMCPLRLAVRLWMSSRTWFHLGVGFLHERSSECRHEMSAEVADDVFRYAVAANPAAGVQEARKLGSHGVALAKEKSRICTQSVNDHEDAVVPEAVAGKRTGDVHGNGEAGFPWDGQLAQLVVGIAVAGLASTTNFTRVAIPSDIGNEVGPPESLPKSCDSLIDTEMVGESRVVVLAEKASPKTTVSYLEDKAGAMVPQARQCMPLTRSQTKAMDRKAGESLLAYEERLAAFIQEANDRAAAAAKERSQNEQEEEAKRRKEEQDQLRQEEADLQAAAEHRSCQRERLCTRETVIGDETAHWVEMASADGAPETDKGLSAVAQISHDLVATCALQQEEILHLQQIVDQMLTRLQALEKQPAARFYWPDLLKDATRYCESCEVCRRCKSRNHRPFGKLHPLPVPLGRWEAIAMDITGPFPKHKTGIDGILTVVDRLTEYAMFLPCRYHAKAPELAEVLYTGWIRSKGYPKEIVCDRDTHFLSDFWVALVTRWGSSLKLSSARHPQTDCQTERAHQTAQVLLRTLIRPDQVDWVERVPDVELAYNSSIHPAIGMSSFEFEHGSPISSPLDAVLPHTAESDDHLAFLRRMQELLVKARDQMSKTQIRMSRQANRNRLPCPFRAGDLVWVSAAEFSLEQDISRKLLPKWMGPWRILSAVGDDPERPSFHIAVPPHLPVHTVFHCSKLAPFVSVESDEFCDRRT</sequence>
<evidence type="ECO:0000313" key="9">
    <source>
        <dbReference type="Proteomes" id="UP000265515"/>
    </source>
</evidence>
<feature type="region of interest" description="Disordered" evidence="6">
    <location>
        <begin position="1"/>
        <end position="73"/>
    </location>
</feature>
<evidence type="ECO:0000256" key="3">
    <source>
        <dbReference type="ARBA" id="ARBA00023253"/>
    </source>
</evidence>
<dbReference type="Pfam" id="PF24626">
    <property type="entry name" value="SH3_Tf2-1"/>
    <property type="match status" value="1"/>
</dbReference>
<evidence type="ECO:0000313" key="8">
    <source>
        <dbReference type="EMBL" id="GBG64639.1"/>
    </source>
</evidence>
<dbReference type="Gramene" id="GBG64639">
    <property type="protein sequence ID" value="GBG64639"/>
    <property type="gene ID" value="CBR_g45693"/>
</dbReference>
<feature type="region of interest" description="Disordered" evidence="6">
    <location>
        <begin position="864"/>
        <end position="901"/>
    </location>
</feature>
<dbReference type="Gene3D" id="3.30.420.10">
    <property type="entry name" value="Ribonuclease H-like superfamily/Ribonuclease H"/>
    <property type="match status" value="1"/>
</dbReference>
<evidence type="ECO:0000256" key="6">
    <source>
        <dbReference type="SAM" id="MobiDB-lite"/>
    </source>
</evidence>
<dbReference type="InterPro" id="IPR041588">
    <property type="entry name" value="Integrase_H2C2"/>
</dbReference>
<feature type="compositionally biased region" description="Basic and acidic residues" evidence="6">
    <location>
        <begin position="22"/>
        <end position="35"/>
    </location>
</feature>
<dbReference type="Pfam" id="PF10250">
    <property type="entry name" value="O-FucT"/>
    <property type="match status" value="1"/>
</dbReference>
<name>A0A388K3R0_CHABU</name>
<feature type="compositionally biased region" description="Basic and acidic residues" evidence="6">
    <location>
        <begin position="44"/>
        <end position="65"/>
    </location>
</feature>
<organism evidence="8 9">
    <name type="scientific">Chara braunii</name>
    <name type="common">Braun's stonewort</name>
    <dbReference type="NCBI Taxonomy" id="69332"/>
    <lineage>
        <taxon>Eukaryota</taxon>
        <taxon>Viridiplantae</taxon>
        <taxon>Streptophyta</taxon>
        <taxon>Charophyceae</taxon>
        <taxon>Charales</taxon>
        <taxon>Characeae</taxon>
        <taxon>Chara</taxon>
    </lineage>
</organism>
<evidence type="ECO:0000256" key="4">
    <source>
        <dbReference type="ARBA" id="ARBA00023277"/>
    </source>
</evidence>
<dbReference type="EMBL" id="BFEA01000052">
    <property type="protein sequence ID" value="GBG64639.1"/>
    <property type="molecule type" value="Genomic_DNA"/>
</dbReference>
<dbReference type="GO" id="GO:0006004">
    <property type="term" value="P:fucose metabolic process"/>
    <property type="evidence" value="ECO:0007669"/>
    <property type="project" value="UniProtKB-KW"/>
</dbReference>
<feature type="domain" description="Integrase catalytic" evidence="7">
    <location>
        <begin position="1021"/>
        <end position="1184"/>
    </location>
</feature>
<evidence type="ECO:0000256" key="5">
    <source>
        <dbReference type="ARBA" id="ARBA00030350"/>
    </source>
</evidence>
<dbReference type="PROSITE" id="PS50994">
    <property type="entry name" value="INTEGRASE"/>
    <property type="match status" value="1"/>
</dbReference>
<dbReference type="InterPro" id="IPR056924">
    <property type="entry name" value="SH3_Tf2-1"/>
</dbReference>
<keyword evidence="3" id="KW-0294">Fucose metabolism</keyword>
<evidence type="ECO:0000256" key="1">
    <source>
        <dbReference type="ARBA" id="ARBA00007737"/>
    </source>
</evidence>
<dbReference type="InterPro" id="IPR012337">
    <property type="entry name" value="RNaseH-like_sf"/>
</dbReference>
<dbReference type="GO" id="GO:0015074">
    <property type="term" value="P:DNA integration"/>
    <property type="evidence" value="ECO:0007669"/>
    <property type="project" value="InterPro"/>
</dbReference>
<dbReference type="STRING" id="69332.A0A388K3R0"/>
<dbReference type="Proteomes" id="UP000265515">
    <property type="component" value="Unassembled WGS sequence"/>
</dbReference>
<dbReference type="PANTHER" id="PTHR31818:SF1">
    <property type="entry name" value="O-FUCOSYLTRANSFERASE 16"/>
    <property type="match status" value="1"/>
</dbReference>
<dbReference type="Pfam" id="PF17921">
    <property type="entry name" value="Integrase_H2C2"/>
    <property type="match status" value="1"/>
</dbReference>
<keyword evidence="9" id="KW-1185">Reference proteome</keyword>
<evidence type="ECO:0000259" key="7">
    <source>
        <dbReference type="PROSITE" id="PS50994"/>
    </source>
</evidence>
<feature type="compositionally biased region" description="Polar residues" evidence="6">
    <location>
        <begin position="1"/>
        <end position="17"/>
    </location>
</feature>
<reference evidence="8 9" key="1">
    <citation type="journal article" date="2018" name="Cell">
        <title>The Chara Genome: Secondary Complexity and Implications for Plant Terrestrialization.</title>
        <authorList>
            <person name="Nishiyama T."/>
            <person name="Sakayama H."/>
            <person name="Vries J.D."/>
            <person name="Buschmann H."/>
            <person name="Saint-Marcoux D."/>
            <person name="Ullrich K.K."/>
            <person name="Haas F.B."/>
            <person name="Vanderstraeten L."/>
            <person name="Becker D."/>
            <person name="Lang D."/>
            <person name="Vosolsobe S."/>
            <person name="Rombauts S."/>
            <person name="Wilhelmsson P.K.I."/>
            <person name="Janitza P."/>
            <person name="Kern R."/>
            <person name="Heyl A."/>
            <person name="Rumpler F."/>
            <person name="Villalobos L.I.A.C."/>
            <person name="Clay J.M."/>
            <person name="Skokan R."/>
            <person name="Toyoda A."/>
            <person name="Suzuki Y."/>
            <person name="Kagoshima H."/>
            <person name="Schijlen E."/>
            <person name="Tajeshwar N."/>
            <person name="Catarino B."/>
            <person name="Hetherington A.J."/>
            <person name="Saltykova A."/>
            <person name="Bonnot C."/>
            <person name="Breuninger H."/>
            <person name="Symeonidi A."/>
            <person name="Radhakrishnan G.V."/>
            <person name="Van Nieuwerburgh F."/>
            <person name="Deforce D."/>
            <person name="Chang C."/>
            <person name="Karol K.G."/>
            <person name="Hedrich R."/>
            <person name="Ulvskov P."/>
            <person name="Glockner G."/>
            <person name="Delwiche C.F."/>
            <person name="Petrasek J."/>
            <person name="Van de Peer Y."/>
            <person name="Friml J."/>
            <person name="Beilby M."/>
            <person name="Dolan L."/>
            <person name="Kohara Y."/>
            <person name="Sugano S."/>
            <person name="Fujiyama A."/>
            <person name="Delaux P.-M."/>
            <person name="Quint M."/>
            <person name="TheiBen G."/>
            <person name="Hagemann M."/>
            <person name="Harholt J."/>
            <person name="Dunand C."/>
            <person name="Zachgo S."/>
            <person name="Langdale J."/>
            <person name="Maumus F."/>
            <person name="Straeten D.V.D."/>
            <person name="Gould S.B."/>
            <person name="Rensing S.A."/>
        </authorList>
    </citation>
    <scope>NUCLEOTIDE SEQUENCE [LARGE SCALE GENOMIC DNA]</scope>
    <source>
        <strain evidence="8 9">S276</strain>
    </source>
</reference>
<keyword evidence="4" id="KW-0119">Carbohydrate metabolism</keyword>
<dbReference type="InterPro" id="IPR024709">
    <property type="entry name" value="FucosylTrfase_pln"/>
</dbReference>
<comment type="caution">
    <text evidence="8">The sequence shown here is derived from an EMBL/GenBank/DDBJ whole genome shotgun (WGS) entry which is preliminary data.</text>
</comment>
<accession>A0A388K3R0</accession>
<dbReference type="GO" id="GO:0003676">
    <property type="term" value="F:nucleic acid binding"/>
    <property type="evidence" value="ECO:0007669"/>
    <property type="project" value="InterPro"/>
</dbReference>
<proteinExistence type="inferred from homology"/>
<feature type="compositionally biased region" description="Basic and acidic residues" evidence="6">
    <location>
        <begin position="867"/>
        <end position="893"/>
    </location>
</feature>
<dbReference type="InterPro" id="IPR001584">
    <property type="entry name" value="Integrase_cat-core"/>
</dbReference>
<keyword evidence="2" id="KW-0808">Transferase</keyword>
<dbReference type="InterPro" id="IPR019378">
    <property type="entry name" value="GDP-Fuc_O-FucTrfase"/>
</dbReference>
<comment type="similarity">
    <text evidence="1">Belongs to the glycosyltransferase GT106 family.</text>
</comment>
<dbReference type="CDD" id="cd11299">
    <property type="entry name" value="O-FucT_plant"/>
    <property type="match status" value="1"/>
</dbReference>
<protein>
    <recommendedName>
        <fullName evidence="5">O-fucosyltransferase family protein</fullName>
    </recommendedName>
</protein>
<dbReference type="InterPro" id="IPR036397">
    <property type="entry name" value="RNaseH_sf"/>
</dbReference>
<dbReference type="SUPFAM" id="SSF53098">
    <property type="entry name" value="Ribonuclease H-like"/>
    <property type="match status" value="1"/>
</dbReference>
<evidence type="ECO:0000256" key="2">
    <source>
        <dbReference type="ARBA" id="ARBA00022679"/>
    </source>
</evidence>
<gene>
    <name evidence="8" type="ORF">CBR_g45693</name>
</gene>
<dbReference type="PANTHER" id="PTHR31818">
    <property type="entry name" value="O-FUCOSYLTRANSFERASE 16"/>
    <property type="match status" value="1"/>
</dbReference>
<dbReference type="GO" id="GO:0016740">
    <property type="term" value="F:transferase activity"/>
    <property type="evidence" value="ECO:0007669"/>
    <property type="project" value="UniProtKB-KW"/>
</dbReference>
<dbReference type="OrthoDB" id="413122at2759"/>